<dbReference type="EMBL" id="FNFO01000019">
    <property type="protein sequence ID" value="SDM66698.1"/>
    <property type="molecule type" value="Genomic_DNA"/>
</dbReference>
<gene>
    <name evidence="1" type="ORF">SAMN05421823_1195</name>
</gene>
<dbReference type="Proteomes" id="UP000198510">
    <property type="component" value="Unassembled WGS sequence"/>
</dbReference>
<reference evidence="1 2" key="1">
    <citation type="submission" date="2016-10" db="EMBL/GenBank/DDBJ databases">
        <authorList>
            <person name="de Groot N.N."/>
        </authorList>
    </citation>
    <scope>NUCLEOTIDE SEQUENCE [LARGE SCALE GENOMIC DNA]</scope>
    <source>
        <strain evidence="1 2">DSM 25186</strain>
    </source>
</reference>
<dbReference type="STRING" id="1075417.SAMN05421823_1195"/>
<sequence length="123" mass="13882">MIRNAFSYVRSALQHPQVRILVLTNLLTFYAWRHCASHEGGTDPVVPVPVAQPVPALAPVDTRSLDSLVQLLVRQQQAALTSQRRALLEQQQLFQQTHEQLQQQAHHLEVRLDSLGPLVLPEL</sequence>
<dbReference type="RefSeq" id="WP_089688538.1">
    <property type="nucleotide sequence ID" value="NZ_FNFO01000019.1"/>
</dbReference>
<keyword evidence="2" id="KW-1185">Reference proteome</keyword>
<dbReference type="AlphaFoldDB" id="A0A1G9V3G8"/>
<name>A0A1G9V3G8_9BACT</name>
<accession>A0A1G9V3G8</accession>
<proteinExistence type="predicted"/>
<evidence type="ECO:0000313" key="1">
    <source>
        <dbReference type="EMBL" id="SDM66698.1"/>
    </source>
</evidence>
<evidence type="ECO:0000313" key="2">
    <source>
        <dbReference type="Proteomes" id="UP000198510"/>
    </source>
</evidence>
<protein>
    <submittedName>
        <fullName evidence="1">Uncharacterized protein</fullName>
    </submittedName>
</protein>
<organism evidence="1 2">
    <name type="scientific">Catalinimonas alkaloidigena</name>
    <dbReference type="NCBI Taxonomy" id="1075417"/>
    <lineage>
        <taxon>Bacteria</taxon>
        <taxon>Pseudomonadati</taxon>
        <taxon>Bacteroidota</taxon>
        <taxon>Cytophagia</taxon>
        <taxon>Cytophagales</taxon>
        <taxon>Catalimonadaceae</taxon>
        <taxon>Catalinimonas</taxon>
    </lineage>
</organism>